<keyword evidence="1" id="KW-1133">Transmembrane helix</keyword>
<dbReference type="EMBL" id="KF900435">
    <property type="protein sequence ID" value="AIE94973.1"/>
    <property type="molecule type" value="Genomic_DNA"/>
</dbReference>
<evidence type="ECO:0000256" key="1">
    <source>
        <dbReference type="SAM" id="Phobius"/>
    </source>
</evidence>
<organism evidence="2">
    <name type="scientific">uncultured marine thaumarchaeote AD1000_54_F09</name>
    <dbReference type="NCBI Taxonomy" id="1455926"/>
    <lineage>
        <taxon>Archaea</taxon>
        <taxon>Nitrososphaerota</taxon>
        <taxon>environmental samples</taxon>
    </lineage>
</organism>
<dbReference type="AlphaFoldDB" id="A0A075FUE8"/>
<feature type="transmembrane region" description="Helical" evidence="1">
    <location>
        <begin position="249"/>
        <end position="269"/>
    </location>
</feature>
<reference evidence="2" key="1">
    <citation type="journal article" date="2014" name="Genome Biol. Evol.">
        <title>Pangenome evidence for extensive interdomain horizontal transfer affecting lineage core and shell genes in uncultured planktonic thaumarchaeota and euryarchaeota.</title>
        <authorList>
            <person name="Deschamps P."/>
            <person name="Zivanovic Y."/>
            <person name="Moreira D."/>
            <person name="Rodriguez-Valera F."/>
            <person name="Lopez-Garcia P."/>
        </authorList>
    </citation>
    <scope>NUCLEOTIDE SEQUENCE</scope>
</reference>
<evidence type="ECO:0000313" key="2">
    <source>
        <dbReference type="EMBL" id="AIE94973.1"/>
    </source>
</evidence>
<protein>
    <recommendedName>
        <fullName evidence="3">PEFG-CTERM sorting domain-containing protein</fullName>
    </recommendedName>
</protein>
<keyword evidence="1" id="KW-0472">Membrane</keyword>
<dbReference type="InterPro" id="IPR027560">
    <property type="entry name" value="PEFG-CTERM"/>
</dbReference>
<sequence length="279" mass="30511">MLKSIFFILLSLTIMMPVAFAQEEMLSNQKIVLIADNTAYQEGDVITITGSVEKVIPGMPISLQIFFEKNLIQVSQVRVSQDGEFTDTFTAAGPQWLNEGNVIIRANYGGDTSTELIISFFKDTSGEYLSTFEVKIPGAGTFDVPYTMKGGVVTSMELDQKNLSLEINILTESDGILDINLSRESIDSLSNTGQDIDFIVSIYEKDSDNPTQTDYIKIKADDSHRAISIPIKDGDEKIGIIGTHVVPEFGTIAMIVLAVAIVSIIAVSAKSRLSIMPRI</sequence>
<evidence type="ECO:0008006" key="3">
    <source>
        <dbReference type="Google" id="ProtNLM"/>
    </source>
</evidence>
<dbReference type="NCBIfam" id="TIGR04296">
    <property type="entry name" value="PEFG-CTERM"/>
    <property type="match status" value="1"/>
</dbReference>
<name>A0A075FUE8_9ARCH</name>
<keyword evidence="1" id="KW-0812">Transmembrane</keyword>
<proteinExistence type="predicted"/>
<accession>A0A075FUE8</accession>